<dbReference type="PANTHER" id="PTHR13947">
    <property type="entry name" value="GNAT FAMILY N-ACETYLTRANSFERASE"/>
    <property type="match status" value="1"/>
</dbReference>
<dbReference type="InterPro" id="IPR050769">
    <property type="entry name" value="NAT_camello-type"/>
</dbReference>
<evidence type="ECO:0000313" key="4">
    <source>
        <dbReference type="EMBL" id="OHT18270.1"/>
    </source>
</evidence>
<dbReference type="SUPFAM" id="SSF46785">
    <property type="entry name" value="Winged helix' DNA-binding domain"/>
    <property type="match status" value="1"/>
</dbReference>
<dbReference type="InterPro" id="IPR036390">
    <property type="entry name" value="WH_DNA-bd_sf"/>
</dbReference>
<dbReference type="PANTHER" id="PTHR13947:SF37">
    <property type="entry name" value="LD18367P"/>
    <property type="match status" value="1"/>
</dbReference>
<evidence type="ECO:0000256" key="1">
    <source>
        <dbReference type="ARBA" id="ARBA00022679"/>
    </source>
</evidence>
<dbReference type="InterPro" id="IPR000835">
    <property type="entry name" value="HTH_MarR-typ"/>
</dbReference>
<comment type="caution">
    <text evidence="4">The sequence shown here is derived from an EMBL/GenBank/DDBJ whole genome shotgun (WGS) entry which is preliminary data.</text>
</comment>
<dbReference type="CDD" id="cd04301">
    <property type="entry name" value="NAT_SF"/>
    <property type="match status" value="1"/>
</dbReference>
<dbReference type="SUPFAM" id="SSF55729">
    <property type="entry name" value="Acyl-CoA N-acyltransferases (Nat)"/>
    <property type="match status" value="1"/>
</dbReference>
<evidence type="ECO:0000313" key="5">
    <source>
        <dbReference type="Proteomes" id="UP000179467"/>
    </source>
</evidence>
<dbReference type="Gene3D" id="3.40.630.30">
    <property type="match status" value="1"/>
</dbReference>
<gene>
    <name evidence="4" type="ORF">BHE75_00241</name>
</gene>
<evidence type="ECO:0000259" key="3">
    <source>
        <dbReference type="PROSITE" id="PS51186"/>
    </source>
</evidence>
<keyword evidence="1 4" id="KW-0808">Transferase</keyword>
<evidence type="ECO:0000259" key="2">
    <source>
        <dbReference type="PROSITE" id="PS50995"/>
    </source>
</evidence>
<organism evidence="4 5">
    <name type="scientific">Edaphosphingomonas haloaromaticamans</name>
    <dbReference type="NCBI Taxonomy" id="653954"/>
    <lineage>
        <taxon>Bacteria</taxon>
        <taxon>Pseudomonadati</taxon>
        <taxon>Pseudomonadota</taxon>
        <taxon>Alphaproteobacteria</taxon>
        <taxon>Sphingomonadales</taxon>
        <taxon>Rhizorhabdaceae</taxon>
        <taxon>Edaphosphingomonas</taxon>
    </lineage>
</organism>
<dbReference type="PRINTS" id="PR00598">
    <property type="entry name" value="HTHMARR"/>
</dbReference>
<dbReference type="GO" id="GO:0003700">
    <property type="term" value="F:DNA-binding transcription factor activity"/>
    <property type="evidence" value="ECO:0007669"/>
    <property type="project" value="InterPro"/>
</dbReference>
<dbReference type="EMBL" id="MIPT01000001">
    <property type="protein sequence ID" value="OHT18270.1"/>
    <property type="molecule type" value="Genomic_DNA"/>
</dbReference>
<protein>
    <submittedName>
        <fullName evidence="4">Acetyltransferase (GNAT) family protein</fullName>
    </submittedName>
</protein>
<dbReference type="Proteomes" id="UP000179467">
    <property type="component" value="Unassembled WGS sequence"/>
</dbReference>
<accession>A0A1S1HCT4</accession>
<dbReference type="InterPro" id="IPR036388">
    <property type="entry name" value="WH-like_DNA-bd_sf"/>
</dbReference>
<feature type="domain" description="HTH marR-type" evidence="2">
    <location>
        <begin position="1"/>
        <end position="136"/>
    </location>
</feature>
<sequence length="306" mass="34570">MEQAIQTIRGFNRFFTRHVGAIDARFLDMDVNLPEARLLFEIAMREPVMASGLQDALDLDRGYLSRMVARFEDRGWIRRDRVEGDARARPIRLTSSGRAAFEMLDERQRSAVAADLARLDPVERDDLVQALAKARLLLDPDAGADFRIRTFRTGDVSHIAARQSILYAASHSWGHGLELVEAETVAAFLRNFKPGREQCWIAEIEGVTAGAVFLTDEGRGTARLRLLHVEPFARRRGIGDALVRHCIGFARENGYAEIMLWTHTVLDAARRIYARHGFERIATEVHHAFGEPVQGETWRLDLTANP</sequence>
<dbReference type="OrthoDB" id="273614at2"/>
<keyword evidence="5" id="KW-1185">Reference proteome</keyword>
<reference evidence="4 5" key="1">
    <citation type="submission" date="2016-09" db="EMBL/GenBank/DDBJ databases">
        <title>Metabolic pathway, cell adaptation mechanisms and a novel monoxygenase revealed through proteogenomic-transcription analysis of a Sphingomonas haloaromaticamans strain degrading the fungicide ortho-phenylphenol.</title>
        <authorList>
            <person name="Perruchon C."/>
            <person name="Papadopoulou E.S."/>
            <person name="Rousidou C."/>
            <person name="Vasileiadis S."/>
            <person name="Tanou G."/>
            <person name="Amoutzias G."/>
            <person name="Molassiotis A."/>
            <person name="Karpouzas D.G."/>
        </authorList>
    </citation>
    <scope>NUCLEOTIDE SEQUENCE [LARGE SCALE GENOMIC DNA]</scope>
    <source>
        <strain evidence="4 5">P3</strain>
    </source>
</reference>
<proteinExistence type="predicted"/>
<dbReference type="SMART" id="SM00347">
    <property type="entry name" value="HTH_MARR"/>
    <property type="match status" value="1"/>
</dbReference>
<dbReference type="PROSITE" id="PS51186">
    <property type="entry name" value="GNAT"/>
    <property type="match status" value="1"/>
</dbReference>
<feature type="domain" description="N-acetyltransferase" evidence="3">
    <location>
        <begin position="146"/>
        <end position="305"/>
    </location>
</feature>
<dbReference type="Pfam" id="PF00583">
    <property type="entry name" value="Acetyltransf_1"/>
    <property type="match status" value="1"/>
</dbReference>
<dbReference type="Pfam" id="PF01047">
    <property type="entry name" value="MarR"/>
    <property type="match status" value="1"/>
</dbReference>
<dbReference type="RefSeq" id="WP_070931835.1">
    <property type="nucleotide sequence ID" value="NZ_MIPT01000001.1"/>
</dbReference>
<dbReference type="InterPro" id="IPR000182">
    <property type="entry name" value="GNAT_dom"/>
</dbReference>
<name>A0A1S1HCT4_9SPHN</name>
<dbReference type="GO" id="GO:0008080">
    <property type="term" value="F:N-acetyltransferase activity"/>
    <property type="evidence" value="ECO:0007669"/>
    <property type="project" value="InterPro"/>
</dbReference>
<dbReference type="AlphaFoldDB" id="A0A1S1HCT4"/>
<dbReference type="Gene3D" id="1.10.10.10">
    <property type="entry name" value="Winged helix-like DNA-binding domain superfamily/Winged helix DNA-binding domain"/>
    <property type="match status" value="1"/>
</dbReference>
<dbReference type="PROSITE" id="PS50995">
    <property type="entry name" value="HTH_MARR_2"/>
    <property type="match status" value="1"/>
</dbReference>
<dbReference type="InterPro" id="IPR016181">
    <property type="entry name" value="Acyl_CoA_acyltransferase"/>
</dbReference>